<gene>
    <name evidence="2" type="ORF">M9Y10_030305</name>
</gene>
<evidence type="ECO:0000313" key="2">
    <source>
        <dbReference type="EMBL" id="KAK8893046.1"/>
    </source>
</evidence>
<proteinExistence type="predicted"/>
<organism evidence="2 3">
    <name type="scientific">Tritrichomonas musculus</name>
    <dbReference type="NCBI Taxonomy" id="1915356"/>
    <lineage>
        <taxon>Eukaryota</taxon>
        <taxon>Metamonada</taxon>
        <taxon>Parabasalia</taxon>
        <taxon>Tritrichomonadida</taxon>
        <taxon>Tritrichomonadidae</taxon>
        <taxon>Tritrichomonas</taxon>
    </lineage>
</organism>
<feature type="region of interest" description="Disordered" evidence="1">
    <location>
        <begin position="149"/>
        <end position="173"/>
    </location>
</feature>
<evidence type="ECO:0000256" key="1">
    <source>
        <dbReference type="SAM" id="MobiDB-lite"/>
    </source>
</evidence>
<dbReference type="EMBL" id="JAPFFF010000004">
    <property type="protein sequence ID" value="KAK8893046.1"/>
    <property type="molecule type" value="Genomic_DNA"/>
</dbReference>
<keyword evidence="3" id="KW-1185">Reference proteome</keyword>
<accession>A0ABR2KQM8</accession>
<comment type="caution">
    <text evidence="2">The sequence shown here is derived from an EMBL/GenBank/DDBJ whole genome shotgun (WGS) entry which is preliminary data.</text>
</comment>
<protein>
    <submittedName>
        <fullName evidence="2">Uncharacterized protein</fullName>
    </submittedName>
</protein>
<sequence>MAYQDEDPLSMFQNEETSCADLDYSFYDNDPDYLLHLPDLNMFQNSYCTQSTEDTSFMEDMSYLNHPQNCINMQSSQLSEETSPKTSIMYSNNPQNCPNMQSSQLSEETSPQTNIIYSNNPQNCPNIQSSQLSEETSPQTNIIYSNNPQNCPNIQSSQLSEETHPTTSASYSMDPNNSSANFCMTNTTPSNISRSYTCLTARSEDSNTPSLPSSGFGYQVSGQKERTSRSFSNFFYCLYNCKRFPKECIYELHNIVVDILIEQGIKTGMKKCTRDEKRTKERYFQNNYNFYDYFETYVTKDMAKKVLEEVRNKKKKKKNKIK</sequence>
<dbReference type="Proteomes" id="UP001470230">
    <property type="component" value="Unassembled WGS sequence"/>
</dbReference>
<reference evidence="2 3" key="1">
    <citation type="submission" date="2024-04" db="EMBL/GenBank/DDBJ databases">
        <title>Tritrichomonas musculus Genome.</title>
        <authorList>
            <person name="Alves-Ferreira E."/>
            <person name="Grigg M."/>
            <person name="Lorenzi H."/>
            <person name="Galac M."/>
        </authorList>
    </citation>
    <scope>NUCLEOTIDE SEQUENCE [LARGE SCALE GENOMIC DNA]</scope>
    <source>
        <strain evidence="2 3">EAF2021</strain>
    </source>
</reference>
<evidence type="ECO:0000313" key="3">
    <source>
        <dbReference type="Proteomes" id="UP001470230"/>
    </source>
</evidence>
<name>A0ABR2KQM8_9EUKA</name>